<reference evidence="1 2" key="1">
    <citation type="submission" date="2015-01" db="EMBL/GenBank/DDBJ databases">
        <title>Evolution of Trichinella species and genotypes.</title>
        <authorList>
            <person name="Korhonen P.K."/>
            <person name="Edoardo P."/>
            <person name="Giuseppe L.R."/>
            <person name="Gasser R.B."/>
        </authorList>
    </citation>
    <scope>NUCLEOTIDE SEQUENCE [LARGE SCALE GENOMIC DNA]</scope>
    <source>
        <strain evidence="1">ISS470</strain>
    </source>
</reference>
<accession>A0A0V1FBX2</accession>
<comment type="caution">
    <text evidence="1">The sequence shown here is derived from an EMBL/GenBank/DDBJ whole genome shotgun (WGS) entry which is preliminary data.</text>
</comment>
<dbReference type="Proteomes" id="UP000054995">
    <property type="component" value="Unassembled WGS sequence"/>
</dbReference>
<dbReference type="EMBL" id="JYDT01000136">
    <property type="protein sequence ID" value="KRY83584.1"/>
    <property type="molecule type" value="Genomic_DNA"/>
</dbReference>
<name>A0A0V1FBX2_TRIPS</name>
<gene>
    <name evidence="1" type="ORF">T4D_7649</name>
</gene>
<dbReference type="OrthoDB" id="10486470at2759"/>
<organism evidence="1 2">
    <name type="scientific">Trichinella pseudospiralis</name>
    <name type="common">Parasitic roundworm</name>
    <dbReference type="NCBI Taxonomy" id="6337"/>
    <lineage>
        <taxon>Eukaryota</taxon>
        <taxon>Metazoa</taxon>
        <taxon>Ecdysozoa</taxon>
        <taxon>Nematoda</taxon>
        <taxon>Enoplea</taxon>
        <taxon>Dorylaimia</taxon>
        <taxon>Trichinellida</taxon>
        <taxon>Trichinellidae</taxon>
        <taxon>Trichinella</taxon>
    </lineage>
</organism>
<dbReference type="AlphaFoldDB" id="A0A0V1FBX2"/>
<protein>
    <submittedName>
        <fullName evidence="1">Uncharacterized protein</fullName>
    </submittedName>
</protein>
<keyword evidence="2" id="KW-1185">Reference proteome</keyword>
<evidence type="ECO:0000313" key="1">
    <source>
        <dbReference type="EMBL" id="KRY83584.1"/>
    </source>
</evidence>
<evidence type="ECO:0000313" key="2">
    <source>
        <dbReference type="Proteomes" id="UP000054995"/>
    </source>
</evidence>
<sequence>MNSRNTVVLYIALHDKRGGKEVEVKCASENATDNTSALKPYCILTVKIGVLWCERFERLLYCASVHVRFFEKINEYESAVGFCQFESLHRKASDFEKASDGRFYLTVIQTSNSPFLYI</sequence>
<proteinExistence type="predicted"/>